<gene>
    <name evidence="3" type="ORF">V6N11_057682</name>
</gene>
<accession>A0ABR2NIC1</accession>
<keyword evidence="2" id="KW-0808">Transferase</keyword>
<keyword evidence="4" id="KW-1185">Reference proteome</keyword>
<comment type="caution">
    <text evidence="3">The sequence shown here is derived from an EMBL/GenBank/DDBJ whole genome shotgun (WGS) entry which is preliminary data.</text>
</comment>
<dbReference type="InterPro" id="IPR044161">
    <property type="entry name" value="SPS"/>
</dbReference>
<protein>
    <recommendedName>
        <fullName evidence="5">Sucrose-phosphate synthase</fullName>
    </recommendedName>
</protein>
<evidence type="ECO:0000256" key="2">
    <source>
        <dbReference type="ARBA" id="ARBA00022679"/>
    </source>
</evidence>
<dbReference type="EMBL" id="JBBPBN010000139">
    <property type="protein sequence ID" value="KAK8975845.1"/>
    <property type="molecule type" value="Genomic_DNA"/>
</dbReference>
<reference evidence="3 4" key="1">
    <citation type="journal article" date="2024" name="G3 (Bethesda)">
        <title>Genome assembly of Hibiscus sabdariffa L. provides insights into metabolisms of medicinal natural products.</title>
        <authorList>
            <person name="Kim T."/>
        </authorList>
    </citation>
    <scope>NUCLEOTIDE SEQUENCE [LARGE SCALE GENOMIC DNA]</scope>
    <source>
        <strain evidence="3">TK-2024</strain>
        <tissue evidence="3">Old leaves</tissue>
    </source>
</reference>
<keyword evidence="1" id="KW-0328">Glycosyltransferase</keyword>
<organism evidence="3 4">
    <name type="scientific">Hibiscus sabdariffa</name>
    <name type="common">roselle</name>
    <dbReference type="NCBI Taxonomy" id="183260"/>
    <lineage>
        <taxon>Eukaryota</taxon>
        <taxon>Viridiplantae</taxon>
        <taxon>Streptophyta</taxon>
        <taxon>Embryophyta</taxon>
        <taxon>Tracheophyta</taxon>
        <taxon>Spermatophyta</taxon>
        <taxon>Magnoliopsida</taxon>
        <taxon>eudicotyledons</taxon>
        <taxon>Gunneridae</taxon>
        <taxon>Pentapetalae</taxon>
        <taxon>rosids</taxon>
        <taxon>malvids</taxon>
        <taxon>Malvales</taxon>
        <taxon>Malvaceae</taxon>
        <taxon>Malvoideae</taxon>
        <taxon>Hibiscus</taxon>
    </lineage>
</organism>
<evidence type="ECO:0000313" key="3">
    <source>
        <dbReference type="EMBL" id="KAK8975845.1"/>
    </source>
</evidence>
<dbReference type="Proteomes" id="UP001396334">
    <property type="component" value="Unassembled WGS sequence"/>
</dbReference>
<name>A0ABR2NIC1_9ROSI</name>
<dbReference type="SUPFAM" id="SSF53756">
    <property type="entry name" value="UDP-Glycosyltransferase/glycogen phosphorylase"/>
    <property type="match status" value="1"/>
</dbReference>
<evidence type="ECO:0000313" key="4">
    <source>
        <dbReference type="Proteomes" id="UP001396334"/>
    </source>
</evidence>
<dbReference type="Gene3D" id="3.40.50.2000">
    <property type="entry name" value="Glycogen Phosphorylase B"/>
    <property type="match status" value="1"/>
</dbReference>
<evidence type="ECO:0000256" key="1">
    <source>
        <dbReference type="ARBA" id="ARBA00022676"/>
    </source>
</evidence>
<sequence>MTALTRYWSANLEQGSKEVSIVMGVAYPKHHKQYEVPDIYGLAAKTKGVFINPAFIEPFGLTVIEAAAYDLPIVATKNGVLLTFISGGESYDPSTSSEGRDDLRKTLDPELVINIHVSTQHSTALFSIRIQPQDAMLSIVVFAWECRDKPSTKQSIFVHNKATLYNMSFHLVPKTEATLKNMPFHLTVPTSFKLKV</sequence>
<dbReference type="PANTHER" id="PTHR46039">
    <property type="entry name" value="SUCROSE-PHOSPHATE SYNTHASE 3-RELATED"/>
    <property type="match status" value="1"/>
</dbReference>
<proteinExistence type="predicted"/>
<evidence type="ECO:0008006" key="5">
    <source>
        <dbReference type="Google" id="ProtNLM"/>
    </source>
</evidence>
<dbReference type="PANTHER" id="PTHR46039:SF7">
    <property type="entry name" value="SUCROSE-PHOSPHATE SYNTHASE 2-RELATED"/>
    <property type="match status" value="1"/>
</dbReference>